<dbReference type="AlphaFoldDB" id="A0A4Y2ELT3"/>
<comment type="caution">
    <text evidence="1">The sequence shown here is derived from an EMBL/GenBank/DDBJ whole genome shotgun (WGS) entry which is preliminary data.</text>
</comment>
<accession>A0A4Y2ELT3</accession>
<evidence type="ECO:0000313" key="1">
    <source>
        <dbReference type="EMBL" id="GBM30223.1"/>
    </source>
</evidence>
<organism evidence="1 2">
    <name type="scientific">Araneus ventricosus</name>
    <name type="common">Orbweaver spider</name>
    <name type="synonym">Epeira ventricosa</name>
    <dbReference type="NCBI Taxonomy" id="182803"/>
    <lineage>
        <taxon>Eukaryota</taxon>
        <taxon>Metazoa</taxon>
        <taxon>Ecdysozoa</taxon>
        <taxon>Arthropoda</taxon>
        <taxon>Chelicerata</taxon>
        <taxon>Arachnida</taxon>
        <taxon>Araneae</taxon>
        <taxon>Araneomorphae</taxon>
        <taxon>Entelegynae</taxon>
        <taxon>Araneoidea</taxon>
        <taxon>Araneidae</taxon>
        <taxon>Araneus</taxon>
    </lineage>
</organism>
<dbReference type="EMBL" id="BGPR01000654">
    <property type="protein sequence ID" value="GBM30223.1"/>
    <property type="molecule type" value="Genomic_DNA"/>
</dbReference>
<name>A0A4Y2ELT3_ARAVE</name>
<gene>
    <name evidence="1" type="ORF">AVEN_165822_1</name>
</gene>
<proteinExistence type="predicted"/>
<keyword evidence="2" id="KW-1185">Reference proteome</keyword>
<reference evidence="1 2" key="1">
    <citation type="journal article" date="2019" name="Sci. Rep.">
        <title>Orb-weaving spider Araneus ventricosus genome elucidates the spidroin gene catalogue.</title>
        <authorList>
            <person name="Kono N."/>
            <person name="Nakamura H."/>
            <person name="Ohtoshi R."/>
            <person name="Moran D.A.P."/>
            <person name="Shinohara A."/>
            <person name="Yoshida Y."/>
            <person name="Fujiwara M."/>
            <person name="Mori M."/>
            <person name="Tomita M."/>
            <person name="Arakawa K."/>
        </authorList>
    </citation>
    <scope>NUCLEOTIDE SEQUENCE [LARGE SCALE GENOMIC DNA]</scope>
</reference>
<evidence type="ECO:0000313" key="2">
    <source>
        <dbReference type="Proteomes" id="UP000499080"/>
    </source>
</evidence>
<dbReference type="Proteomes" id="UP000499080">
    <property type="component" value="Unassembled WGS sequence"/>
</dbReference>
<protein>
    <submittedName>
        <fullName evidence="1">Uncharacterized protein</fullName>
    </submittedName>
</protein>
<sequence>MVWTPTFQRNPLRQQFLVFLSLTVLKFYFRLKEEQVSFIGSLKQILHFIIQSRNRKGNYHSLGESTEFKISSVYALSSFGPFSICVFVFLPIYGHCSDDHDSKTCQADFLCCFNCCPSNLNHHARFPTFHSPRDARAMLQKLIRSRKIFYCLEVLSDCNWSFTGNTTAVQQRIPRLPLLDDLTPERGVRQ</sequence>